<dbReference type="PANTHER" id="PTHR42735">
    <property type="match status" value="1"/>
</dbReference>
<dbReference type="GO" id="GO:0030170">
    <property type="term" value="F:pyridoxal phosphate binding"/>
    <property type="evidence" value="ECO:0007669"/>
    <property type="project" value="InterPro"/>
</dbReference>
<evidence type="ECO:0000256" key="1">
    <source>
        <dbReference type="ARBA" id="ARBA00001933"/>
    </source>
</evidence>
<feature type="modified residue" description="N6-(pyridoxal phosphate)lysine" evidence="4">
    <location>
        <position position="390"/>
    </location>
</feature>
<dbReference type="OrthoDB" id="2161780at2759"/>
<keyword evidence="2 4" id="KW-0663">Pyridoxal phosphate</keyword>
<comment type="cofactor">
    <cofactor evidence="1 4">
        <name>pyridoxal 5'-phosphate</name>
        <dbReference type="ChEBI" id="CHEBI:597326"/>
    </cofactor>
</comment>
<keyword evidence="6" id="KW-1185">Reference proteome</keyword>
<evidence type="ECO:0000256" key="4">
    <source>
        <dbReference type="PIRSR" id="PIRSR602129-50"/>
    </source>
</evidence>
<dbReference type="GO" id="GO:0016830">
    <property type="term" value="F:carbon-carbon lyase activity"/>
    <property type="evidence" value="ECO:0007669"/>
    <property type="project" value="InterPro"/>
</dbReference>
<keyword evidence="3" id="KW-0456">Lyase</keyword>
<dbReference type="Gene3D" id="3.40.640.10">
    <property type="entry name" value="Type I PLP-dependent aspartate aminotransferase-like (Major domain)"/>
    <property type="match status" value="1"/>
</dbReference>
<dbReference type="PANTHER" id="PTHR42735:SF4">
    <property type="entry name" value="PYRIDOXAL PHOSPHATE-DEPENDENT DECARBOXYLASE FAMILY PROTEIN"/>
    <property type="match status" value="1"/>
</dbReference>
<protein>
    <recommendedName>
        <fullName evidence="7">PLP-dependent transferase</fullName>
    </recommendedName>
</protein>
<dbReference type="STRING" id="933852.A0A0C3AMP5"/>
<dbReference type="InterPro" id="IPR002129">
    <property type="entry name" value="PyrdxlP-dep_de-COase"/>
</dbReference>
<dbReference type="HOGENOM" id="CLU_005446_1_0_1"/>
<dbReference type="SUPFAM" id="SSF53383">
    <property type="entry name" value="PLP-dependent transferases"/>
    <property type="match status" value="1"/>
</dbReference>
<evidence type="ECO:0008006" key="7">
    <source>
        <dbReference type="Google" id="ProtNLM"/>
    </source>
</evidence>
<organism evidence="5 6">
    <name type="scientific">Serendipita vermifera MAFF 305830</name>
    <dbReference type="NCBI Taxonomy" id="933852"/>
    <lineage>
        <taxon>Eukaryota</taxon>
        <taxon>Fungi</taxon>
        <taxon>Dikarya</taxon>
        <taxon>Basidiomycota</taxon>
        <taxon>Agaricomycotina</taxon>
        <taxon>Agaricomycetes</taxon>
        <taxon>Sebacinales</taxon>
        <taxon>Serendipitaceae</taxon>
        <taxon>Serendipita</taxon>
    </lineage>
</organism>
<name>A0A0C3AMP5_SERVB</name>
<evidence type="ECO:0000256" key="2">
    <source>
        <dbReference type="ARBA" id="ARBA00022898"/>
    </source>
</evidence>
<reference evidence="6" key="2">
    <citation type="submission" date="2015-01" db="EMBL/GenBank/DDBJ databases">
        <title>Evolutionary Origins and Diversification of the Mycorrhizal Mutualists.</title>
        <authorList>
            <consortium name="DOE Joint Genome Institute"/>
            <consortium name="Mycorrhizal Genomics Consortium"/>
            <person name="Kohler A."/>
            <person name="Kuo A."/>
            <person name="Nagy L.G."/>
            <person name="Floudas D."/>
            <person name="Copeland A."/>
            <person name="Barry K.W."/>
            <person name="Cichocki N."/>
            <person name="Veneault-Fourrey C."/>
            <person name="LaButti K."/>
            <person name="Lindquist E.A."/>
            <person name="Lipzen A."/>
            <person name="Lundell T."/>
            <person name="Morin E."/>
            <person name="Murat C."/>
            <person name="Riley R."/>
            <person name="Ohm R."/>
            <person name="Sun H."/>
            <person name="Tunlid A."/>
            <person name="Henrissat B."/>
            <person name="Grigoriev I.V."/>
            <person name="Hibbett D.S."/>
            <person name="Martin F."/>
        </authorList>
    </citation>
    <scope>NUCLEOTIDE SEQUENCE [LARGE SCALE GENOMIC DNA]</scope>
    <source>
        <strain evidence="6">MAFF 305830</strain>
    </source>
</reference>
<evidence type="ECO:0000313" key="5">
    <source>
        <dbReference type="EMBL" id="KIM21294.1"/>
    </source>
</evidence>
<dbReference type="InterPro" id="IPR050477">
    <property type="entry name" value="GrpII_AminoAcid_Decarb"/>
</dbReference>
<proteinExistence type="predicted"/>
<dbReference type="InterPro" id="IPR015421">
    <property type="entry name" value="PyrdxlP-dep_Trfase_major"/>
</dbReference>
<feature type="non-terminal residue" evidence="5">
    <location>
        <position position="754"/>
    </location>
</feature>
<sequence length="754" mass="84037">MQSSSAFKGNMDKLTYQAQLLSSTLAEHHVPFWNPRYNGHMLMDTTMPGIIGYLISMIYNQNNVAVEASPFTTHVEKVVGLQLCKMVGINVEDSDKPKGWGHITCDGSVAIMESVWAARNLKFYPLSLMLAIERGQLGFIANSFKLPTCQGEEKLFKEFTTWELLNITPDVLLDIPGRLYQQYSISQQFLTSAMYNYIVQTTPRDDAMFEQRFGLENIGHIAYITSATKHYSWPKSAANQVLAITGIGSANVIDITVDDDARMDMADLRSQLDMCLSSKRAVYAVVAIIGSTEHGACDPLKDIVDIRAKYQKKGLSFVIHADGAWGTYFHTILNAKIPPESDFGNSIGDALDTTGTQLPNEFPYQALKPKTRESLLHLRFCESITVDPHKSGYIQYPAGGLLYRDERMRYLVTWTSPVIYRNNENMGVYGIEGSKPGAAPCAAFVSHCVLGLDNAGYGSLLAEGIYSGVKMYAHLVTMSTPQTDSLIRTLVKLPCELVGDGDDPDLSDIRDVIEKDFYEDDEGNSVRQYSDRHRNLVTMMGSDLAINTFAVNFRVNGELNRDIIEANDLNTRIFDRCSIVDRHTDINTRPVILTSTSLSQKSYQKCLTHFKERLGLVCDQDLYALINVVSSAFPLMANFTCIIAQDLRNIIEEEVKVSELRNTIVPTHHGFVMQGTDSVYLTYLPMFSMANHRYQLIITGDLPEDVMAQYVAGRRAHPGHYFTLSNAKAAILEDMVSAGEFEAVIDIGMPPSNG</sequence>
<dbReference type="InterPro" id="IPR015424">
    <property type="entry name" value="PyrdxlP-dep_Trfase"/>
</dbReference>
<evidence type="ECO:0000256" key="3">
    <source>
        <dbReference type="ARBA" id="ARBA00023239"/>
    </source>
</evidence>
<dbReference type="GO" id="GO:0019752">
    <property type="term" value="P:carboxylic acid metabolic process"/>
    <property type="evidence" value="ECO:0007669"/>
    <property type="project" value="InterPro"/>
</dbReference>
<dbReference type="Proteomes" id="UP000054097">
    <property type="component" value="Unassembled WGS sequence"/>
</dbReference>
<gene>
    <name evidence="5" type="ORF">M408DRAFT_29671</name>
</gene>
<dbReference type="AlphaFoldDB" id="A0A0C3AMP5"/>
<dbReference type="EMBL" id="KN824387">
    <property type="protein sequence ID" value="KIM21294.1"/>
    <property type="molecule type" value="Genomic_DNA"/>
</dbReference>
<accession>A0A0C3AMP5</accession>
<evidence type="ECO:0000313" key="6">
    <source>
        <dbReference type="Proteomes" id="UP000054097"/>
    </source>
</evidence>
<dbReference type="Pfam" id="PF00282">
    <property type="entry name" value="Pyridoxal_deC"/>
    <property type="match status" value="1"/>
</dbReference>
<reference evidence="5 6" key="1">
    <citation type="submission" date="2014-04" db="EMBL/GenBank/DDBJ databases">
        <authorList>
            <consortium name="DOE Joint Genome Institute"/>
            <person name="Kuo A."/>
            <person name="Zuccaro A."/>
            <person name="Kohler A."/>
            <person name="Nagy L.G."/>
            <person name="Floudas D."/>
            <person name="Copeland A."/>
            <person name="Barry K.W."/>
            <person name="Cichocki N."/>
            <person name="Veneault-Fourrey C."/>
            <person name="LaButti K."/>
            <person name="Lindquist E.A."/>
            <person name="Lipzen A."/>
            <person name="Lundell T."/>
            <person name="Morin E."/>
            <person name="Murat C."/>
            <person name="Sun H."/>
            <person name="Tunlid A."/>
            <person name="Henrissat B."/>
            <person name="Grigoriev I.V."/>
            <person name="Hibbett D.S."/>
            <person name="Martin F."/>
            <person name="Nordberg H.P."/>
            <person name="Cantor M.N."/>
            <person name="Hua S.X."/>
        </authorList>
    </citation>
    <scope>NUCLEOTIDE SEQUENCE [LARGE SCALE GENOMIC DNA]</scope>
    <source>
        <strain evidence="5 6">MAFF 305830</strain>
    </source>
</reference>